<evidence type="ECO:0000259" key="3">
    <source>
        <dbReference type="PROSITE" id="PS50075"/>
    </source>
</evidence>
<dbReference type="FunFam" id="3.30.300.30:FF:000030">
    <property type="entry name" value="Mutant e4 ebony"/>
    <property type="match status" value="1"/>
</dbReference>
<reference evidence="4" key="1">
    <citation type="submission" date="2022-01" db="EMBL/GenBank/DDBJ databases">
        <authorList>
            <person name="King R."/>
        </authorList>
    </citation>
    <scope>NUCLEOTIDE SEQUENCE</scope>
</reference>
<dbReference type="PROSITE" id="PS00455">
    <property type="entry name" value="AMP_BINDING"/>
    <property type="match status" value="1"/>
</dbReference>
<keyword evidence="2" id="KW-0597">Phosphoprotein</keyword>
<accession>A0A9N9RZA4</accession>
<dbReference type="InterPro" id="IPR036736">
    <property type="entry name" value="ACP-like_sf"/>
</dbReference>
<dbReference type="InterPro" id="IPR042099">
    <property type="entry name" value="ANL_N_sf"/>
</dbReference>
<evidence type="ECO:0000256" key="1">
    <source>
        <dbReference type="ARBA" id="ARBA00022450"/>
    </source>
</evidence>
<reference evidence="4" key="2">
    <citation type="submission" date="2022-10" db="EMBL/GenBank/DDBJ databases">
        <authorList>
            <consortium name="ENA_rothamsted_submissions"/>
            <consortium name="culmorum"/>
            <person name="King R."/>
        </authorList>
    </citation>
    <scope>NUCLEOTIDE SEQUENCE</scope>
</reference>
<evidence type="ECO:0000313" key="4">
    <source>
        <dbReference type="EMBL" id="CAG9806395.1"/>
    </source>
</evidence>
<organism evidence="4 5">
    <name type="scientific">Chironomus riparius</name>
    <dbReference type="NCBI Taxonomy" id="315576"/>
    <lineage>
        <taxon>Eukaryota</taxon>
        <taxon>Metazoa</taxon>
        <taxon>Ecdysozoa</taxon>
        <taxon>Arthropoda</taxon>
        <taxon>Hexapoda</taxon>
        <taxon>Insecta</taxon>
        <taxon>Pterygota</taxon>
        <taxon>Neoptera</taxon>
        <taxon>Endopterygota</taxon>
        <taxon>Diptera</taxon>
        <taxon>Nematocera</taxon>
        <taxon>Chironomoidea</taxon>
        <taxon>Chironomidae</taxon>
        <taxon>Chironominae</taxon>
        <taxon>Chironomus</taxon>
    </lineage>
</organism>
<keyword evidence="5" id="KW-1185">Reference proteome</keyword>
<dbReference type="PROSITE" id="PS50075">
    <property type="entry name" value="CARRIER"/>
    <property type="match status" value="1"/>
</dbReference>
<feature type="domain" description="Carrier" evidence="3">
    <location>
        <begin position="573"/>
        <end position="650"/>
    </location>
</feature>
<dbReference type="InterPro" id="IPR009081">
    <property type="entry name" value="PP-bd_ACP"/>
</dbReference>
<dbReference type="EMBL" id="OU895879">
    <property type="protein sequence ID" value="CAG9806395.1"/>
    <property type="molecule type" value="Genomic_DNA"/>
</dbReference>
<name>A0A9N9RZA4_9DIPT</name>
<proteinExistence type="predicted"/>
<dbReference type="Gene3D" id="3.40.630.30">
    <property type="match status" value="1"/>
</dbReference>
<sequence length="889" mass="100906">MGSLPQFSIIKGQQVPLYPKLLHKAFEELVDKKYGEKTALIFTDENGEKRLTNYNTLNSMSNRIALALLEKIQSNNLKANNDGDWIICVCMKPSDNLITTLLSIWKCGAAYLPLDVTFPDNRINHILNEAQPVIVIYDDDFNRPEVFGSIASIKFNELKEHSKLYSNANIDECNTLTKGISDLGLVLYTSGSTGIPKGVRLRHCIVQNRLEWQWKRFPYSATEIYGIFKTALTFVDSVTEIWGPLLNGMTLVVVPKEVTKNPNSLVDILEEYKIERLVLVPTLLRSLLMYLPLQENNERLLYNLKIWVCSGEPLSLQLSKEFFDYFEEGTHILCNFYGSTEVMGDVTYFVCESKKQLDSIERVPIGQVLDNTVIYLLDSNFRPVNIGEIGELFVSGANLASGYCNGRDANRFIDNPLAIDLMHSKVYRTGDYASLHKGMIYYEGRTDSQIKIRGHRVDLSEVEKHLASLEYVEKGVVLCYHAGEIDQALVAFCVAKSNNLNRYIAKTGIQIENDLKLKLANYMVPQVIVLDSIPLLVNGKVDRQSLLKMYENTNNNEDTEIEFEMDFCGINDENRMLKAKILFETVANAIGRSIRSKLSIGANFYELGGNSLNSIFTVTQLRNKGYFISITDFITAPTLGNIIDKLRTQNSTDDDEESNTCCANYSKSDLHIECDMELSCLPLALEHKDDTIEIITTSFYEKADIEQYIKDDILRTDYADILEMIWEVLVTKDLSFIIKDSSGRSVGVALNFDARDEPEVQVNSKLIVIFEFLEYLEGPIRDNQLPKGINQILHSFMMATSADLDARENIAVMHFMENEVLKLAIRKQFAGILTTNTSPLTQQLGSNVYGYKTMLEYPINQYVYHDNTRPFGKAPDTKTVVVHWKDIRN</sequence>
<dbReference type="InterPro" id="IPR000873">
    <property type="entry name" value="AMP-dep_synth/lig_dom"/>
</dbReference>
<dbReference type="PANTHER" id="PTHR44845">
    <property type="entry name" value="CARRIER DOMAIN-CONTAINING PROTEIN"/>
    <property type="match status" value="1"/>
</dbReference>
<evidence type="ECO:0000256" key="2">
    <source>
        <dbReference type="ARBA" id="ARBA00022553"/>
    </source>
</evidence>
<dbReference type="Pfam" id="PF00501">
    <property type="entry name" value="AMP-binding"/>
    <property type="match status" value="1"/>
</dbReference>
<gene>
    <name evidence="4" type="ORF">CHIRRI_LOCUS9255</name>
</gene>
<dbReference type="PANTHER" id="PTHR44845:SF6">
    <property type="entry name" value="BETA-ALANINE-ACTIVATING ENZYME"/>
    <property type="match status" value="1"/>
</dbReference>
<dbReference type="CDD" id="cd05930">
    <property type="entry name" value="A_NRPS"/>
    <property type="match status" value="1"/>
</dbReference>
<dbReference type="FunFam" id="3.40.630.30:FF:000088">
    <property type="entry name" value="Ebony protein"/>
    <property type="match status" value="1"/>
</dbReference>
<dbReference type="OrthoDB" id="416786at2759"/>
<dbReference type="FunFam" id="3.40.50.12780:FF:000038">
    <property type="entry name" value="Ebony protein"/>
    <property type="match status" value="1"/>
</dbReference>
<protein>
    <recommendedName>
        <fullName evidence="3">Carrier domain-containing protein</fullName>
    </recommendedName>
</protein>
<dbReference type="SUPFAM" id="SSF47336">
    <property type="entry name" value="ACP-like"/>
    <property type="match status" value="1"/>
</dbReference>
<dbReference type="InterPro" id="IPR045851">
    <property type="entry name" value="AMP-bd_C_sf"/>
</dbReference>
<dbReference type="AlphaFoldDB" id="A0A9N9RZA4"/>
<dbReference type="Gene3D" id="1.10.1200.10">
    <property type="entry name" value="ACP-like"/>
    <property type="match status" value="1"/>
</dbReference>
<dbReference type="SUPFAM" id="SSF56801">
    <property type="entry name" value="Acetyl-CoA synthetase-like"/>
    <property type="match status" value="1"/>
</dbReference>
<dbReference type="Pfam" id="PF00550">
    <property type="entry name" value="PP-binding"/>
    <property type="match status" value="1"/>
</dbReference>
<keyword evidence="1" id="KW-0596">Phosphopantetheine</keyword>
<evidence type="ECO:0000313" key="5">
    <source>
        <dbReference type="Proteomes" id="UP001153620"/>
    </source>
</evidence>
<dbReference type="Proteomes" id="UP001153620">
    <property type="component" value="Chromosome 3"/>
</dbReference>
<dbReference type="Gene3D" id="3.30.300.30">
    <property type="match status" value="1"/>
</dbReference>
<dbReference type="Gene3D" id="3.40.50.12780">
    <property type="entry name" value="N-terminal domain of ligase-like"/>
    <property type="match status" value="1"/>
</dbReference>
<dbReference type="InterPro" id="IPR020845">
    <property type="entry name" value="AMP-binding_CS"/>
</dbReference>